<dbReference type="RefSeq" id="WP_141150706.1">
    <property type="nucleotide sequence ID" value="NZ_VHLG01000015.1"/>
</dbReference>
<dbReference type="EMBL" id="VHLG01000015">
    <property type="protein sequence ID" value="TPW27897.1"/>
    <property type="molecule type" value="Genomic_DNA"/>
</dbReference>
<sequence length="1807" mass="173586">MRAKWIASSVLFQTTALAGTLAGVPLPFYNRGFYSRAYAAATCTPSSTSNYINDSSAIKSTTFTCTISSSSTITSPQYAYGGAMTWYQSDSSDVGYYPYFDPPTSGQPGLNISITNTAAIDVSEEQTVSALISFSASDGTNYYSQKQSDALRVISFGSNVGLDKGHSGGDGGTITIVNSGSIVSTVGNGIYAVSSGGYPYNNADGGSAGAITITDSGSVTAAGTAILAISRGGASAGGGTGGSGGAVTITISSDVDTITSTSAGGGIFAASYGGNNIYLSEKRVYGYEGELYQNYDQGGTGGNAGDVSVTLGSSTNVFSGSIITTASTSIASIWTQTGRVSGAAISAISYGGWGNMIQASGTAFDGGDGGDVYVTVYGASTTTLKTSGDHSDGIFAASYGGASVYGYGKGKAGGTAGNVAVSLTGGGTIYTAGEHSSGIVAMSLGGAGQETTKAQSTSSSGGVAGDVTVKNDFAITTKGSYSNGIVAISAGSGGGLYQWSGDDEFTWGDVSLGSNTSGNVSVYNYASIVTYGVDSHGIVAMSIGGGGGMLTSTSTLSTDSYGVLTSSTSAQTLGGSAQSADAASVLVINKGSITTYGGYSSTDTDTDSSTDIGGGIAILAQSIGGGGGNNVGKGASGNVGGKGDADGGGDGSDGSTVTVKNYATLTTYGSEAHGIVAQSIGGGGGTGRNNVGFVYAVGGTGGSGGDGGTAKVYNESDIVTYGDYASGIIIQSIGGGGGTGGSATAWSVFGGSLAIGGSGGSGGDGGDAIYEKSSSGTVTTSGDGATAVIVQSIGGGGGTGGAAKSETSALAFTMAVSIGGQGGKGGDGGTATAYAAGTIKTSGTDSTGLLVQSIGGGGGDGGTSTASALALGVPLDSSGHAFSLSITNSIGGYAGEGGDGGDAKAWVEKSGSIVTTGDGSNGLVVQSIGGGGGNGGDATASSATATIASIMAKLSGDWAEIKEATADKTFTLKVDSTVGGTGGDGGTGGYAYAHNKGYIYTGGNFATGMLVQSIGGGGGTGGSGESDTIGFFEDSSVAISVNLGGGAGSGGDGGTAKAGVADSGILVTKGNNSNALVVQSIGGGGGVGGAGGGDIEADTTVTISAGATGGDGGYGGKAYAWNNGKIVTSGDASSGVVVQSLGGGGGIGGSGTSSVSHSNSIDAELKKFENYHIALVYAGTVETKLSGTAAASGGDGGNGGLVVFGTRVKGTSDYSYGSITTSGALSHGVVAQSIGAGGGTVSLSSNQTTTENVLVNSITVDASITLGSSSSKTGGTGGDVYAYVSNIYTSGFSSIGVIAQSIGGGGGVGVMSGYAPTSLAVTLGSTESEADESYGGSVHVTLLKSETITTKGDNSSGVIGQSIGAGGGLAISALGTSATENDDTIADVISVTLGSSSHQSNSDTLNGATVDVTSYGAITTYGTRAFGIVAQSIGGGGGMLSASSTSIASVSFETSQHRASSDDVTVTLKDGGSISTSGDGAAGIIAQSVAGGGGFAADLSSGRLYAYYVSNSDSSYSYAGGDTNGTSGTVTVSVDDGASISTTGDYADGIIAQSIAGSGGIFQKNGKTYAGSLHRNSSSNADASIAITIDGTVKVKSDNSWAVWAQTQDGAISVTIGSTGVISGSTTSSETGGAIYAAHDTGGTLTLDNSGTISGNIVTNVAGTVTSADNYDATTVADGVVSLSTTAASGSSLLINRGVATLITGSIVGLDTVLNSGIINLGGEGNVIQTVFSGDLVGIGSSDYGSTYDAETLGLEAAFTAFTYNSRSTVKNWSTATSSSGGLISGLDVDMEGGTGDTLVVEGDFAG</sequence>
<comment type="caution">
    <text evidence="1">The sequence shown here is derived from an EMBL/GenBank/DDBJ whole genome shotgun (WGS) entry which is preliminary data.</text>
</comment>
<feature type="non-terminal residue" evidence="1">
    <location>
        <position position="1807"/>
    </location>
</feature>
<name>A0A506U7M0_9HYPH</name>
<dbReference type="Proteomes" id="UP000318801">
    <property type="component" value="Unassembled WGS sequence"/>
</dbReference>
<protein>
    <submittedName>
        <fullName evidence="1">Autotransporter outer membrane beta-barrel domain-containing protein</fullName>
    </submittedName>
</protein>
<evidence type="ECO:0000313" key="2">
    <source>
        <dbReference type="Proteomes" id="UP000318801"/>
    </source>
</evidence>
<accession>A0A506U7M0</accession>
<reference evidence="1 2" key="1">
    <citation type="submission" date="2019-06" db="EMBL/GenBank/DDBJ databases">
        <authorList>
            <person name="Li M."/>
        </authorList>
    </citation>
    <scope>NUCLEOTIDE SEQUENCE [LARGE SCALE GENOMIC DNA]</scope>
    <source>
        <strain evidence="1 2">BGMRC2036</strain>
    </source>
</reference>
<evidence type="ECO:0000313" key="1">
    <source>
        <dbReference type="EMBL" id="TPW27897.1"/>
    </source>
</evidence>
<proteinExistence type="predicted"/>
<organism evidence="1 2">
    <name type="scientific">Martelella alba</name>
    <dbReference type="NCBI Taxonomy" id="2590451"/>
    <lineage>
        <taxon>Bacteria</taxon>
        <taxon>Pseudomonadati</taxon>
        <taxon>Pseudomonadota</taxon>
        <taxon>Alphaproteobacteria</taxon>
        <taxon>Hyphomicrobiales</taxon>
        <taxon>Aurantimonadaceae</taxon>
        <taxon>Martelella</taxon>
    </lineage>
</organism>
<keyword evidence="2" id="KW-1185">Reference proteome</keyword>
<gene>
    <name evidence="1" type="ORF">FJU08_19425</name>
</gene>
<dbReference type="PRINTS" id="PR00313">
    <property type="entry name" value="CABNDNGRPT"/>
</dbReference>
<dbReference type="OrthoDB" id="7794164at2"/>